<feature type="compositionally biased region" description="Basic and acidic residues" evidence="1">
    <location>
        <begin position="86"/>
        <end position="101"/>
    </location>
</feature>
<feature type="compositionally biased region" description="Polar residues" evidence="1">
    <location>
        <begin position="10"/>
        <end position="20"/>
    </location>
</feature>
<dbReference type="AlphaFoldDB" id="A0A7M5UKF5"/>
<keyword evidence="3" id="KW-1185">Reference proteome</keyword>
<dbReference type="EnsemblMetazoa" id="CLYHEMT011162.1">
    <property type="protein sequence ID" value="CLYHEMP011162.1"/>
    <property type="gene ID" value="CLYHEMG011162"/>
</dbReference>
<protein>
    <submittedName>
        <fullName evidence="2">Uncharacterized protein</fullName>
    </submittedName>
</protein>
<proteinExistence type="predicted"/>
<sequence>MHNIDKMEVDSNNSKKTTSATRKRHAIRLFIGYEQDAQELVKKFIDMKRQHDFQSTVDLFSWLLELGHSAEKPFRPAKIRRLAKECDNKNTRPGPHKHEQQLDPENEASKSGNVRRRKQQNPLKANRTSSEEHEEYSPTQMDEYELKSDSPVYPRRREFDSKTIDYGHIVSSIERRRSEHNQGFSDGKRSEMNPDLHGTTKKYDTHPDGKRYVFNQDITGERYQYHSTVAVGKRFEYPGCIVVKEESFDEELSSCDGSETSYHGP</sequence>
<reference evidence="2" key="1">
    <citation type="submission" date="2021-01" db="UniProtKB">
        <authorList>
            <consortium name="EnsemblMetazoa"/>
        </authorList>
    </citation>
    <scope>IDENTIFICATION</scope>
</reference>
<organism evidence="2 3">
    <name type="scientific">Clytia hemisphaerica</name>
    <dbReference type="NCBI Taxonomy" id="252671"/>
    <lineage>
        <taxon>Eukaryota</taxon>
        <taxon>Metazoa</taxon>
        <taxon>Cnidaria</taxon>
        <taxon>Hydrozoa</taxon>
        <taxon>Hydroidolina</taxon>
        <taxon>Leptothecata</taxon>
        <taxon>Obeliida</taxon>
        <taxon>Clytiidae</taxon>
        <taxon>Clytia</taxon>
    </lineage>
</organism>
<evidence type="ECO:0000313" key="3">
    <source>
        <dbReference type="Proteomes" id="UP000594262"/>
    </source>
</evidence>
<feature type="compositionally biased region" description="Basic and acidic residues" evidence="1">
    <location>
        <begin position="177"/>
        <end position="194"/>
    </location>
</feature>
<feature type="region of interest" description="Disordered" evidence="1">
    <location>
        <begin position="177"/>
        <end position="208"/>
    </location>
</feature>
<feature type="region of interest" description="Disordered" evidence="1">
    <location>
        <begin position="86"/>
        <end position="153"/>
    </location>
</feature>
<evidence type="ECO:0000256" key="1">
    <source>
        <dbReference type="SAM" id="MobiDB-lite"/>
    </source>
</evidence>
<evidence type="ECO:0000313" key="2">
    <source>
        <dbReference type="EnsemblMetazoa" id="CLYHEMP011162.1"/>
    </source>
</evidence>
<accession>A0A7M5UKF5</accession>
<feature type="region of interest" description="Disordered" evidence="1">
    <location>
        <begin position="1"/>
        <end position="21"/>
    </location>
</feature>
<dbReference type="Proteomes" id="UP000594262">
    <property type="component" value="Unplaced"/>
</dbReference>
<name>A0A7M5UKF5_9CNID</name>